<dbReference type="HOGENOM" id="CLU_1976096_0_0_1"/>
<organism evidence="2 3">
    <name type="scientific">Rhodnius prolixus</name>
    <name type="common">Triatomid bug</name>
    <dbReference type="NCBI Taxonomy" id="13249"/>
    <lineage>
        <taxon>Eukaryota</taxon>
        <taxon>Metazoa</taxon>
        <taxon>Ecdysozoa</taxon>
        <taxon>Arthropoda</taxon>
        <taxon>Hexapoda</taxon>
        <taxon>Insecta</taxon>
        <taxon>Pterygota</taxon>
        <taxon>Neoptera</taxon>
        <taxon>Paraneoptera</taxon>
        <taxon>Hemiptera</taxon>
        <taxon>Heteroptera</taxon>
        <taxon>Panheteroptera</taxon>
        <taxon>Cimicomorpha</taxon>
        <taxon>Reduviidae</taxon>
        <taxon>Triatominae</taxon>
        <taxon>Rhodnius</taxon>
    </lineage>
</organism>
<dbReference type="InterPro" id="IPR040900">
    <property type="entry name" value="SpmSyn_N"/>
</dbReference>
<dbReference type="EnsemblMetazoa" id="RPRC009123-RA">
    <property type="protein sequence ID" value="RPRC009123-PA"/>
    <property type="gene ID" value="RPRC009123"/>
</dbReference>
<dbReference type="AlphaFoldDB" id="T1HYK3"/>
<keyword evidence="3" id="KW-1185">Reference proteome</keyword>
<dbReference type="GO" id="GO:0006597">
    <property type="term" value="P:spermine biosynthetic process"/>
    <property type="evidence" value="ECO:0007669"/>
    <property type="project" value="InterPro"/>
</dbReference>
<sequence length="127" mass="14613">MAVNTILLDFTVKPSQLPYSQQEDLMTNVLENFFPHLTKVHKREMEDGGFLLFFTAIRGSFLSVRSFPQGLITINIEYYKQDSEEEILSFKRITLLETELASVLGSTKSNKFPPLRRGGINRYYPTS</sequence>
<dbReference type="STRING" id="13249.T1HYK3"/>
<evidence type="ECO:0000313" key="2">
    <source>
        <dbReference type="EnsemblMetazoa" id="RPRC009123-PA"/>
    </source>
</evidence>
<dbReference type="InParanoid" id="T1HYK3"/>
<dbReference type="VEuPathDB" id="VectorBase:RPRC009123"/>
<proteinExistence type="predicted"/>
<dbReference type="Pfam" id="PF17950">
    <property type="entry name" value="SpmSyn_N"/>
    <property type="match status" value="1"/>
</dbReference>
<dbReference type="PANTHER" id="PTHR46315:SF1">
    <property type="entry name" value="SPERMINE SYNTHASE"/>
    <property type="match status" value="1"/>
</dbReference>
<dbReference type="eggNOG" id="KOG1562">
    <property type="taxonomic scope" value="Eukaryota"/>
</dbReference>
<dbReference type="EMBL" id="ACPB03008522">
    <property type="status" value="NOT_ANNOTATED_CDS"/>
    <property type="molecule type" value="Genomic_DNA"/>
</dbReference>
<evidence type="ECO:0000259" key="1">
    <source>
        <dbReference type="Pfam" id="PF17950"/>
    </source>
</evidence>
<dbReference type="PANTHER" id="PTHR46315">
    <property type="entry name" value="SPERMINE SYNTHASE"/>
    <property type="match status" value="1"/>
</dbReference>
<dbReference type="Proteomes" id="UP000015103">
    <property type="component" value="Unassembled WGS sequence"/>
</dbReference>
<evidence type="ECO:0000313" key="3">
    <source>
        <dbReference type="Proteomes" id="UP000015103"/>
    </source>
</evidence>
<dbReference type="OMA" id="PHLTKVH"/>
<dbReference type="GO" id="GO:0016768">
    <property type="term" value="F:spermine synthase activity"/>
    <property type="evidence" value="ECO:0007669"/>
    <property type="project" value="InterPro"/>
</dbReference>
<name>T1HYK3_RHOPR</name>
<reference evidence="2" key="1">
    <citation type="submission" date="2015-05" db="UniProtKB">
        <authorList>
            <consortium name="EnsemblMetazoa"/>
        </authorList>
    </citation>
    <scope>IDENTIFICATION</scope>
</reference>
<dbReference type="InterPro" id="IPR015576">
    <property type="entry name" value="Spermine_synthase_animal"/>
</dbReference>
<protein>
    <submittedName>
        <fullName evidence="2">SpmSyn_N domain-containing protein</fullName>
    </submittedName>
</protein>
<feature type="domain" description="Spermine synthase N-terminal" evidence="1">
    <location>
        <begin position="44"/>
        <end position="117"/>
    </location>
</feature>
<accession>T1HYK3</accession>